<name>A0A369QI86_9BACT</name>
<dbReference type="EMBL" id="QASA01000001">
    <property type="protein sequence ID" value="RDC62946.1"/>
    <property type="molecule type" value="Genomic_DNA"/>
</dbReference>
<protein>
    <submittedName>
        <fullName evidence="2">Dihydrofolate reductase</fullName>
        <ecNumber evidence="2">1.5.1.3</ecNumber>
    </submittedName>
</protein>
<organism evidence="2 3">
    <name type="scientific">Adhaeribacter pallidiroseus</name>
    <dbReference type="NCBI Taxonomy" id="2072847"/>
    <lineage>
        <taxon>Bacteria</taxon>
        <taxon>Pseudomonadati</taxon>
        <taxon>Bacteroidota</taxon>
        <taxon>Cytophagia</taxon>
        <taxon>Cytophagales</taxon>
        <taxon>Hymenobacteraceae</taxon>
        <taxon>Adhaeribacter</taxon>
    </lineage>
</organism>
<evidence type="ECO:0000313" key="2">
    <source>
        <dbReference type="EMBL" id="RDC62946.1"/>
    </source>
</evidence>
<dbReference type="GO" id="GO:0004146">
    <property type="term" value="F:dihydrofolate reductase activity"/>
    <property type="evidence" value="ECO:0007669"/>
    <property type="project" value="UniProtKB-EC"/>
</dbReference>
<evidence type="ECO:0000313" key="3">
    <source>
        <dbReference type="Proteomes" id="UP000253919"/>
    </source>
</evidence>
<dbReference type="PANTHER" id="PTHR38011:SF11">
    <property type="entry name" value="2,5-DIAMINO-6-RIBOSYLAMINO-4(3H)-PYRIMIDINONE 5'-PHOSPHATE REDUCTASE"/>
    <property type="match status" value="1"/>
</dbReference>
<dbReference type="OrthoDB" id="195113at2"/>
<dbReference type="EC" id="1.5.1.3" evidence="2"/>
<comment type="caution">
    <text evidence="2">The sequence shown here is derived from an EMBL/GenBank/DDBJ whole genome shotgun (WGS) entry which is preliminary data.</text>
</comment>
<dbReference type="GO" id="GO:0008703">
    <property type="term" value="F:5-amino-6-(5-phosphoribosylamino)uracil reductase activity"/>
    <property type="evidence" value="ECO:0007669"/>
    <property type="project" value="InterPro"/>
</dbReference>
<evidence type="ECO:0000259" key="1">
    <source>
        <dbReference type="Pfam" id="PF01872"/>
    </source>
</evidence>
<accession>A0A369QI86</accession>
<dbReference type="GO" id="GO:0009231">
    <property type="term" value="P:riboflavin biosynthetic process"/>
    <property type="evidence" value="ECO:0007669"/>
    <property type="project" value="InterPro"/>
</dbReference>
<dbReference type="Pfam" id="PF01872">
    <property type="entry name" value="RibD_C"/>
    <property type="match status" value="1"/>
</dbReference>
<dbReference type="SUPFAM" id="SSF53597">
    <property type="entry name" value="Dihydrofolate reductase-like"/>
    <property type="match status" value="1"/>
</dbReference>
<keyword evidence="2" id="KW-0560">Oxidoreductase</keyword>
<dbReference type="InterPro" id="IPR024072">
    <property type="entry name" value="DHFR-like_dom_sf"/>
</dbReference>
<sequence>MKTVIPEAQVVNPDPVTFTQELLYQKGQDIWLLGGGEIITLLHNAGLIDEYILAFIPIILGEGIALFPNGQNQENLKLSKHQVYSNGVVMLYFSKSLPQETTLT</sequence>
<feature type="domain" description="Bacterial bifunctional deaminase-reductase C-terminal" evidence="1">
    <location>
        <begin position="17"/>
        <end position="89"/>
    </location>
</feature>
<keyword evidence="3" id="KW-1185">Reference proteome</keyword>
<reference evidence="2 3" key="1">
    <citation type="submission" date="2018-04" db="EMBL/GenBank/DDBJ databases">
        <title>Adhaeribacter sp. HMF7616 genome sequencing and assembly.</title>
        <authorList>
            <person name="Kang H."/>
            <person name="Kang J."/>
            <person name="Cha I."/>
            <person name="Kim H."/>
            <person name="Joh K."/>
        </authorList>
    </citation>
    <scope>NUCLEOTIDE SEQUENCE [LARGE SCALE GENOMIC DNA]</scope>
    <source>
        <strain evidence="2 3">HMF7616</strain>
    </source>
</reference>
<dbReference type="RefSeq" id="WP_115372326.1">
    <property type="nucleotide sequence ID" value="NZ_QASA01000001.1"/>
</dbReference>
<dbReference type="InterPro" id="IPR050765">
    <property type="entry name" value="Riboflavin_Biosynth_HTPR"/>
</dbReference>
<dbReference type="Proteomes" id="UP000253919">
    <property type="component" value="Unassembled WGS sequence"/>
</dbReference>
<dbReference type="AlphaFoldDB" id="A0A369QI86"/>
<proteinExistence type="predicted"/>
<dbReference type="Gene3D" id="3.40.430.10">
    <property type="entry name" value="Dihydrofolate Reductase, subunit A"/>
    <property type="match status" value="1"/>
</dbReference>
<dbReference type="PANTHER" id="PTHR38011">
    <property type="entry name" value="DIHYDROFOLATE REDUCTASE FAMILY PROTEIN (AFU_ORTHOLOGUE AFUA_8G06820)"/>
    <property type="match status" value="1"/>
</dbReference>
<dbReference type="InterPro" id="IPR002734">
    <property type="entry name" value="RibDG_C"/>
</dbReference>
<gene>
    <name evidence="2" type="primary">folA</name>
    <name evidence="2" type="ORF">AHMF7616_01545</name>
</gene>